<accession>A0A316HPA8</accession>
<feature type="region of interest" description="Disordered" evidence="1">
    <location>
        <begin position="1"/>
        <end position="20"/>
    </location>
</feature>
<evidence type="ECO:0000256" key="1">
    <source>
        <dbReference type="SAM" id="MobiDB-lite"/>
    </source>
</evidence>
<organism evidence="2 3">
    <name type="scientific">Lentzea atacamensis</name>
    <dbReference type="NCBI Taxonomy" id="531938"/>
    <lineage>
        <taxon>Bacteria</taxon>
        <taxon>Bacillati</taxon>
        <taxon>Actinomycetota</taxon>
        <taxon>Actinomycetes</taxon>
        <taxon>Pseudonocardiales</taxon>
        <taxon>Pseudonocardiaceae</taxon>
        <taxon>Lentzea</taxon>
    </lineage>
</organism>
<dbReference type="Proteomes" id="UP000246005">
    <property type="component" value="Unassembled WGS sequence"/>
</dbReference>
<sequence length="59" mass="6598">MGKSPKNRDHPVGGKRPNGRWGHWLLGAIVNYLTIDDSLLVKLIHQTTAPERPLTSRVV</sequence>
<proteinExistence type="predicted"/>
<evidence type="ECO:0000313" key="3">
    <source>
        <dbReference type="Proteomes" id="UP000246005"/>
    </source>
</evidence>
<name>A0A316HPA8_9PSEU</name>
<evidence type="ECO:0000313" key="2">
    <source>
        <dbReference type="EMBL" id="PWK82173.1"/>
    </source>
</evidence>
<gene>
    <name evidence="2" type="ORF">C8D88_11440</name>
</gene>
<reference evidence="2 3" key="1">
    <citation type="submission" date="2018-05" db="EMBL/GenBank/DDBJ databases">
        <title>Genomic Encyclopedia of Type Strains, Phase IV (KMG-IV): sequencing the most valuable type-strain genomes for metagenomic binning, comparative biology and taxonomic classification.</title>
        <authorList>
            <person name="Goeker M."/>
        </authorList>
    </citation>
    <scope>NUCLEOTIDE SEQUENCE [LARGE SCALE GENOMIC DNA]</scope>
    <source>
        <strain evidence="2 3">DSM 45480</strain>
    </source>
</reference>
<protein>
    <submittedName>
        <fullName evidence="2">Uncharacterized protein</fullName>
    </submittedName>
</protein>
<dbReference type="AlphaFoldDB" id="A0A316HPA8"/>
<feature type="compositionally biased region" description="Basic and acidic residues" evidence="1">
    <location>
        <begin position="1"/>
        <end position="12"/>
    </location>
</feature>
<comment type="caution">
    <text evidence="2">The sequence shown here is derived from an EMBL/GenBank/DDBJ whole genome shotgun (WGS) entry which is preliminary data.</text>
</comment>
<dbReference type="EMBL" id="QGHB01000014">
    <property type="protein sequence ID" value="PWK82173.1"/>
    <property type="molecule type" value="Genomic_DNA"/>
</dbReference>